<evidence type="ECO:0000256" key="4">
    <source>
        <dbReference type="SAM" id="SignalP"/>
    </source>
</evidence>
<dbReference type="RefSeq" id="WP_270039404.1">
    <property type="nucleotide sequence ID" value="NZ_JAPDOD010000005.1"/>
</dbReference>
<feature type="chain" id="PRO_5040929727" evidence="4">
    <location>
        <begin position="25"/>
        <end position="1292"/>
    </location>
</feature>
<feature type="domain" description="Fibronectin type-III" evidence="5">
    <location>
        <begin position="893"/>
        <end position="988"/>
    </location>
</feature>
<evidence type="ECO:0000313" key="7">
    <source>
        <dbReference type="Proteomes" id="UP001149140"/>
    </source>
</evidence>
<dbReference type="InterPro" id="IPR009880">
    <property type="entry name" value="Glyoxal_oxidase_N"/>
</dbReference>
<dbReference type="EMBL" id="JAPDOD010000005">
    <property type="protein sequence ID" value="MDA0160515.1"/>
    <property type="molecule type" value="Genomic_DNA"/>
</dbReference>
<dbReference type="SUPFAM" id="SSF49265">
    <property type="entry name" value="Fibronectin type III"/>
    <property type="match status" value="2"/>
</dbReference>
<keyword evidence="2" id="KW-0378">Hydrolase</keyword>
<dbReference type="PANTHER" id="PTHR32208">
    <property type="entry name" value="SECRETED PROTEIN-RELATED"/>
    <property type="match status" value="1"/>
</dbReference>
<dbReference type="InterPro" id="IPR013783">
    <property type="entry name" value="Ig-like_fold"/>
</dbReference>
<dbReference type="SMART" id="SM00060">
    <property type="entry name" value="FN3"/>
    <property type="match status" value="3"/>
</dbReference>
<dbReference type="InterPro" id="IPR015202">
    <property type="entry name" value="GO-like_E_set"/>
</dbReference>
<feature type="signal peptide" evidence="4">
    <location>
        <begin position="1"/>
        <end position="24"/>
    </location>
</feature>
<dbReference type="InterPro" id="IPR011043">
    <property type="entry name" value="Gal_Oxase/kelch_b-propeller"/>
</dbReference>
<dbReference type="InterPro" id="IPR036116">
    <property type="entry name" value="FN3_sf"/>
</dbReference>
<proteinExistence type="predicted"/>
<dbReference type="SUPFAM" id="SSF81296">
    <property type="entry name" value="E set domains"/>
    <property type="match status" value="1"/>
</dbReference>
<dbReference type="Gene3D" id="2.60.40.10">
    <property type="entry name" value="Immunoglobulins"/>
    <property type="match status" value="5"/>
</dbReference>
<gene>
    <name evidence="6" type="ORF">OM076_09590</name>
</gene>
<dbReference type="SUPFAM" id="SSF50965">
    <property type="entry name" value="Galactose oxidase, central domain"/>
    <property type="match status" value="1"/>
</dbReference>
<feature type="domain" description="Fibronectin type-III" evidence="5">
    <location>
        <begin position="246"/>
        <end position="331"/>
    </location>
</feature>
<evidence type="ECO:0000259" key="5">
    <source>
        <dbReference type="PROSITE" id="PS50853"/>
    </source>
</evidence>
<feature type="region of interest" description="Disordered" evidence="3">
    <location>
        <begin position="982"/>
        <end position="1002"/>
    </location>
</feature>
<dbReference type="SMART" id="SM00612">
    <property type="entry name" value="Kelch"/>
    <property type="match status" value="3"/>
</dbReference>
<dbReference type="CDD" id="cd00063">
    <property type="entry name" value="FN3"/>
    <property type="match status" value="2"/>
</dbReference>
<dbReference type="Proteomes" id="UP001149140">
    <property type="component" value="Unassembled WGS sequence"/>
</dbReference>
<dbReference type="GO" id="GO:0016798">
    <property type="term" value="F:hydrolase activity, acting on glycosyl bonds"/>
    <property type="evidence" value="ECO:0007669"/>
    <property type="project" value="UniProtKB-KW"/>
</dbReference>
<comment type="caution">
    <text evidence="6">The sequence shown here is derived from an EMBL/GenBank/DDBJ whole genome shotgun (WGS) entry which is preliminary data.</text>
</comment>
<accession>A0A9X3RZ45</accession>
<dbReference type="InterPro" id="IPR006652">
    <property type="entry name" value="Kelch_1"/>
</dbReference>
<evidence type="ECO:0000313" key="6">
    <source>
        <dbReference type="EMBL" id="MDA0160515.1"/>
    </source>
</evidence>
<evidence type="ECO:0000256" key="1">
    <source>
        <dbReference type="ARBA" id="ARBA00022729"/>
    </source>
</evidence>
<dbReference type="InterPro" id="IPR014756">
    <property type="entry name" value="Ig_E-set"/>
</dbReference>
<dbReference type="Pfam" id="PF07250">
    <property type="entry name" value="Glyoxal_oxid_N"/>
    <property type="match status" value="1"/>
</dbReference>
<dbReference type="InterPro" id="IPR003961">
    <property type="entry name" value="FN3_dom"/>
</dbReference>
<keyword evidence="7" id="KW-1185">Reference proteome</keyword>
<dbReference type="Gene3D" id="2.130.10.80">
    <property type="entry name" value="Galactose oxidase/kelch, beta-propeller"/>
    <property type="match status" value="1"/>
</dbReference>
<dbReference type="GO" id="GO:0005975">
    <property type="term" value="P:carbohydrate metabolic process"/>
    <property type="evidence" value="ECO:0007669"/>
    <property type="project" value="UniProtKB-ARBA"/>
</dbReference>
<dbReference type="Pfam" id="PF09118">
    <property type="entry name" value="GO-like_E_set"/>
    <property type="match status" value="1"/>
</dbReference>
<sequence length="1292" mass="132117">MPLRRIFLIGCVLIGLGTATDAHAAGLAVDKLVTTNQSTAARTIVSPALTTTAANELLVAFVSSDGPTASGAQTFSSVTGGSLTWTLRRRTNVQNGTSEIWTAVAPQPMTNQTITATRLTGSYQGTLTVAAFSGAETAATPATGSGNGATGAPSATLVTTRPGAWVWGVGSDWDRAVGRTVGSGQTKVAEFLAPAGDTFWLQRQTDPTPTAGSTVAISDTAPTNDRWNLSTIEILPAGTDTQAPSAPAALRTDSVTAARVDLRWNASTDDFGVAGYRVYRNGTQIGTPSGTTFADTGVSAGGAYTYTVRAYDGAGNLSAPSDELAVTTPAPDTTMPTVSISAPAAGASLSGTVTVRADATDNVAVAGVQFLLDGAALGSQDASAPYTATWDTTTAVNGLHTLTARALDTTGNMASSAAVSVTVANNANDPAQVGQWGPVIPLPAVAIHSALTPTAKILLFQGTFTQGGSQYQFDPATNAVTPLPDAVANLFCAAQAVLADGRVNVAGGTDTRSETGGPLGLADATAYNWKTLTWSQLAPMHYPRWYATATTLADGKVIVTSGSNRSATDIVPIPEVYDPVANRWTELTAASKAIPYYSFVYQLPDGKLIRIGASEEPTPTETLDLATNQWRTVDSRMLDGGSAVNYAPGKFMKAGTASDGGFSGQSASTAYTLDMNQATPAWQPTASMSYRRSFLNLTNLPDGTVLATGGGTDKSAQIDANGVLPAESWDPATGVWTKLAAMAVPRLYHSVAVLLPDGRVYVAGGGSDTGVTDQKSAQIYSPPYLFKGPRPTITSAPATVHWGESTFIGTPDSGSVSRVSLIRTGSVTHAFDQNARALSLEFTQTVGGIDVKMPADGNFAPPGYYLLSIVNAQGVPSVASYVRFPAPYEDDVAPSAPGNLAAAGTLGGASLSWSPATDNVGVAHYNVYRSTTSGFTPSAANKVGESTTTGYVDNGLAAGEYYYRVRAEDAAGNVGAASAEAHATAASDHTPPSTPSGLAGTATSTTASLTWTAATDNAAVSGYRVYRDGVEVGTTPTPSYTDQGLSPRTTYAYAVAAYDAAGNLGARTGEVSVTTTAADPVSLDKVVSTHQSADTTTIASPPVTTTRPGELLVAFLASDGPSGAGSQSFSSVTGGGLTWRLRQRANTQAGAAEIWQAVAPAALTNVVFTATRAGGKAQGAMTVAAFAGADTATLGAAAGASAANGAPRVSLTTTRAGSWVWGVGIDWDKAVGRTLGAGQTLVDQYFSPSGDTYWAQRRDALTPVAGTTVTLDDSAPTADRWNFAAIEILSAP</sequence>
<keyword evidence="1 4" id="KW-0732">Signal</keyword>
<name>A0A9X3RZ45_9ACTN</name>
<dbReference type="PROSITE" id="PS50853">
    <property type="entry name" value="FN3"/>
    <property type="match status" value="3"/>
</dbReference>
<evidence type="ECO:0000256" key="2">
    <source>
        <dbReference type="ARBA" id="ARBA00023295"/>
    </source>
</evidence>
<dbReference type="Pfam" id="PF17957">
    <property type="entry name" value="Big_7"/>
    <property type="match status" value="1"/>
</dbReference>
<feature type="domain" description="Fibronectin type-III" evidence="5">
    <location>
        <begin position="991"/>
        <end position="1079"/>
    </location>
</feature>
<keyword evidence="2" id="KW-0326">Glycosidase</keyword>
<dbReference type="Pfam" id="PF00041">
    <property type="entry name" value="fn3"/>
    <property type="match status" value="1"/>
</dbReference>
<dbReference type="InterPro" id="IPR037293">
    <property type="entry name" value="Gal_Oxidase_central_sf"/>
</dbReference>
<evidence type="ECO:0000256" key="3">
    <source>
        <dbReference type="SAM" id="MobiDB-lite"/>
    </source>
</evidence>
<dbReference type="PANTHER" id="PTHR32208:SF21">
    <property type="entry name" value="LOW QUALITY PROTEIN: ALDEHYDE OXIDASE GLOX-LIKE"/>
    <property type="match status" value="1"/>
</dbReference>
<reference evidence="6" key="1">
    <citation type="submission" date="2022-10" db="EMBL/GenBank/DDBJ databases">
        <title>The WGS of Solirubrobacter ginsenosidimutans DSM 21036.</title>
        <authorList>
            <person name="Jiang Z."/>
        </authorList>
    </citation>
    <scope>NUCLEOTIDE SEQUENCE</scope>
    <source>
        <strain evidence="6">DSM 21036</strain>
    </source>
</reference>
<dbReference type="CDD" id="cd02851">
    <property type="entry name" value="E_set_GO_C"/>
    <property type="match status" value="1"/>
</dbReference>
<organism evidence="6 7">
    <name type="scientific">Solirubrobacter ginsenosidimutans</name>
    <dbReference type="NCBI Taxonomy" id="490573"/>
    <lineage>
        <taxon>Bacteria</taxon>
        <taxon>Bacillati</taxon>
        <taxon>Actinomycetota</taxon>
        <taxon>Thermoleophilia</taxon>
        <taxon>Solirubrobacterales</taxon>
        <taxon>Solirubrobacteraceae</taxon>
        <taxon>Solirubrobacter</taxon>
    </lineage>
</organism>
<protein>
    <submittedName>
        <fullName evidence="6">DUF1929 domain-containing protein</fullName>
    </submittedName>
</protein>